<evidence type="ECO:0000313" key="1">
    <source>
        <dbReference type="EMBL" id="ERT65715.1"/>
    </source>
</evidence>
<dbReference type="Proteomes" id="UP000017174">
    <property type="component" value="Unassembled WGS sequence"/>
</dbReference>
<comment type="caution">
    <text evidence="1">The sequence shown here is derived from an EMBL/GenBank/DDBJ whole genome shotgun (WGS) entry which is preliminary data.</text>
</comment>
<sequence>MREQIAVMADGQRRADEGFKCRKKPILRGRIQVIRGLIQQNKLGIRAQKRGEGGSDRLPARKGAEGAHQKVANGVRVGGIRGERRTKTVLGKDCEGALFNIPGVADGVIKAGGVVARFQSIERPQNFCNSKNIGKMLMLAQPQILRQIRYAWWGADCAVTRLYLAKNKPEEGSFPGAVIADKPGERGGKYDGEVGEKRGFTRMRIRNMVECNVVWHGPSSFESVLGSPPAQRALGVRA</sequence>
<dbReference type="AntiFam" id="ANF00142">
    <property type="entry name" value="Shadow ORF (opposite yadG)"/>
</dbReference>
<dbReference type="HOGENOM" id="CLU_1165153_0_0_11"/>
<protein>
    <submittedName>
        <fullName evidence="1">Uncharacterized protein</fullName>
    </submittedName>
</protein>
<name>U7V2E6_9MICC</name>
<accession>U7V2E6</accession>
<proteinExistence type="predicted"/>
<gene>
    <name evidence="1" type="ORF">HMPREF0742_01632</name>
</gene>
<evidence type="ECO:0000313" key="2">
    <source>
        <dbReference type="Proteomes" id="UP000017174"/>
    </source>
</evidence>
<dbReference type="EMBL" id="AXZG01000049">
    <property type="protein sequence ID" value="ERT65715.1"/>
    <property type="molecule type" value="Genomic_DNA"/>
</dbReference>
<reference evidence="1 2" key="1">
    <citation type="submission" date="2013-08" db="EMBL/GenBank/DDBJ databases">
        <authorList>
            <person name="Weinstock G."/>
            <person name="Sodergren E."/>
            <person name="Wylie T."/>
            <person name="Fulton L."/>
            <person name="Fulton R."/>
            <person name="Fronick C."/>
            <person name="O'Laughlin M."/>
            <person name="Godfrey J."/>
            <person name="Miner T."/>
            <person name="Herter B."/>
            <person name="Appelbaum E."/>
            <person name="Cordes M."/>
            <person name="Lek S."/>
            <person name="Wollam A."/>
            <person name="Pepin K.H."/>
            <person name="Palsikar V.B."/>
            <person name="Mitreva M."/>
            <person name="Wilson R.K."/>
        </authorList>
    </citation>
    <scope>NUCLEOTIDE SEQUENCE [LARGE SCALE GENOMIC DNA]</scope>
    <source>
        <strain evidence="1 2">F0184</strain>
    </source>
</reference>
<organism evidence="1 2">
    <name type="scientific">Rothia aeria F0184</name>
    <dbReference type="NCBI Taxonomy" id="888019"/>
    <lineage>
        <taxon>Bacteria</taxon>
        <taxon>Bacillati</taxon>
        <taxon>Actinomycetota</taxon>
        <taxon>Actinomycetes</taxon>
        <taxon>Micrococcales</taxon>
        <taxon>Micrococcaceae</taxon>
        <taxon>Rothia</taxon>
    </lineage>
</organism>
<dbReference type="AlphaFoldDB" id="U7V2E6"/>